<evidence type="ECO:0000313" key="8">
    <source>
        <dbReference type="Proteomes" id="UP001597097"/>
    </source>
</evidence>
<feature type="transmembrane region" description="Helical" evidence="5">
    <location>
        <begin position="236"/>
        <end position="256"/>
    </location>
</feature>
<keyword evidence="4 5" id="KW-0472">Membrane</keyword>
<sequence>MNPTLHAARLGVSRGWTEFKNALLNPQEIGFTIVTSIALVIVMYFQRDATLPGTSLSLAAVTLPSVLGMLTAFNALLGAVGSLAVEREDGTLLRAKALPQGMLGYLVGRIVSVSLTTVISVLIVLVAGLFLLPALTRTGPGGWLTMVWVILLGLLATLPLGAIIGSLANSPQTAAGLSMLAVGGLSAISGIFYPLSALAGWLQALAHVFPLYWLGLGMRSALSPASAAAAELGGSWHTLETVGVLGAWAVAGLLLAPPILRRMARREAGSLMQVRRDRALQRIG</sequence>
<feature type="transmembrane region" description="Helical" evidence="5">
    <location>
        <begin position="174"/>
        <end position="193"/>
    </location>
</feature>
<evidence type="ECO:0000259" key="6">
    <source>
        <dbReference type="PROSITE" id="PS51012"/>
    </source>
</evidence>
<evidence type="ECO:0000256" key="1">
    <source>
        <dbReference type="ARBA" id="ARBA00004141"/>
    </source>
</evidence>
<keyword evidence="5" id="KW-1003">Cell membrane</keyword>
<feature type="transmembrane region" description="Helical" evidence="5">
    <location>
        <begin position="105"/>
        <end position="132"/>
    </location>
</feature>
<keyword evidence="8" id="KW-1185">Reference proteome</keyword>
<dbReference type="PANTHER" id="PTHR43027:SF1">
    <property type="entry name" value="DOXORUBICIN RESISTANCE ABC TRANSPORTER PERMEASE PROTEIN DRRC-RELATED"/>
    <property type="match status" value="1"/>
</dbReference>
<dbReference type="Proteomes" id="UP001597097">
    <property type="component" value="Unassembled WGS sequence"/>
</dbReference>
<protein>
    <recommendedName>
        <fullName evidence="5">Transport permease protein</fullName>
    </recommendedName>
</protein>
<dbReference type="InterPro" id="IPR013525">
    <property type="entry name" value="ABC2_TM"/>
</dbReference>
<feature type="transmembrane region" description="Helical" evidence="5">
    <location>
        <begin position="144"/>
        <end position="168"/>
    </location>
</feature>
<organism evidence="7 8">
    <name type="scientific">Nonomuraea guangzhouensis</name>
    <dbReference type="NCBI Taxonomy" id="1291555"/>
    <lineage>
        <taxon>Bacteria</taxon>
        <taxon>Bacillati</taxon>
        <taxon>Actinomycetota</taxon>
        <taxon>Actinomycetes</taxon>
        <taxon>Streptosporangiales</taxon>
        <taxon>Streptosporangiaceae</taxon>
        <taxon>Nonomuraea</taxon>
    </lineage>
</organism>
<name>A0ABW4GBT6_9ACTN</name>
<dbReference type="InterPro" id="IPR052902">
    <property type="entry name" value="ABC-2_transporter"/>
</dbReference>
<evidence type="ECO:0000256" key="3">
    <source>
        <dbReference type="ARBA" id="ARBA00022989"/>
    </source>
</evidence>
<dbReference type="PANTHER" id="PTHR43027">
    <property type="entry name" value="DOXORUBICIN RESISTANCE ABC TRANSPORTER PERMEASE PROTEIN DRRC-RELATED"/>
    <property type="match status" value="1"/>
</dbReference>
<feature type="domain" description="ABC transmembrane type-2" evidence="6">
    <location>
        <begin position="27"/>
        <end position="263"/>
    </location>
</feature>
<keyword evidence="3 5" id="KW-1133">Transmembrane helix</keyword>
<keyword evidence="2 5" id="KW-0812">Transmembrane</keyword>
<dbReference type="RefSeq" id="WP_219533585.1">
    <property type="nucleotide sequence ID" value="NZ_JAHKRM010000018.1"/>
</dbReference>
<dbReference type="Pfam" id="PF01061">
    <property type="entry name" value="ABC2_membrane"/>
    <property type="match status" value="1"/>
</dbReference>
<feature type="transmembrane region" description="Helical" evidence="5">
    <location>
        <begin position="29"/>
        <end position="46"/>
    </location>
</feature>
<evidence type="ECO:0000256" key="5">
    <source>
        <dbReference type="RuleBase" id="RU361157"/>
    </source>
</evidence>
<gene>
    <name evidence="7" type="ORF">ACFSJ0_23015</name>
</gene>
<feature type="transmembrane region" description="Helical" evidence="5">
    <location>
        <begin position="58"/>
        <end position="85"/>
    </location>
</feature>
<keyword evidence="5" id="KW-0813">Transport</keyword>
<dbReference type="EMBL" id="JBHUCM010000018">
    <property type="protein sequence ID" value="MFD1539943.1"/>
    <property type="molecule type" value="Genomic_DNA"/>
</dbReference>
<evidence type="ECO:0000256" key="4">
    <source>
        <dbReference type="ARBA" id="ARBA00023136"/>
    </source>
</evidence>
<dbReference type="InterPro" id="IPR047817">
    <property type="entry name" value="ABC2_TM_bact-type"/>
</dbReference>
<comment type="similarity">
    <text evidence="5">Belongs to the ABC-2 integral membrane protein family.</text>
</comment>
<evidence type="ECO:0000256" key="2">
    <source>
        <dbReference type="ARBA" id="ARBA00022692"/>
    </source>
</evidence>
<comment type="caution">
    <text evidence="7">The sequence shown here is derived from an EMBL/GenBank/DDBJ whole genome shotgun (WGS) entry which is preliminary data.</text>
</comment>
<reference evidence="8" key="1">
    <citation type="journal article" date="2019" name="Int. J. Syst. Evol. Microbiol.">
        <title>The Global Catalogue of Microorganisms (GCM) 10K type strain sequencing project: providing services to taxonomists for standard genome sequencing and annotation.</title>
        <authorList>
            <consortium name="The Broad Institute Genomics Platform"/>
            <consortium name="The Broad Institute Genome Sequencing Center for Infectious Disease"/>
            <person name="Wu L."/>
            <person name="Ma J."/>
        </authorList>
    </citation>
    <scope>NUCLEOTIDE SEQUENCE [LARGE SCALE GENOMIC DNA]</scope>
    <source>
        <strain evidence="8">CGMCC 1.15399</strain>
    </source>
</reference>
<dbReference type="PROSITE" id="PS51012">
    <property type="entry name" value="ABC_TM2"/>
    <property type="match status" value="1"/>
</dbReference>
<comment type="subcellular location">
    <subcellularLocation>
        <location evidence="5">Cell membrane</location>
        <topology evidence="5">Multi-pass membrane protein</topology>
    </subcellularLocation>
    <subcellularLocation>
        <location evidence="1">Membrane</location>
        <topology evidence="1">Multi-pass membrane protein</topology>
    </subcellularLocation>
</comment>
<proteinExistence type="inferred from homology"/>
<accession>A0ABW4GBT6</accession>
<evidence type="ECO:0000313" key="7">
    <source>
        <dbReference type="EMBL" id="MFD1539943.1"/>
    </source>
</evidence>